<reference evidence="8" key="1">
    <citation type="journal article" date="2018" name="Environ. Microbiol.">
        <title>Sporulation capability and amylosome conservation among diverse human colonic and rumen isolates of the keystone starch-degrader Ruminococcus bromii.</title>
        <authorList>
            <person name="Mukhopadhya I."/>
            <person name="Morais S."/>
            <person name="Laverde-Gomez J."/>
            <person name="Sheridan P.O."/>
            <person name="Walker A.W."/>
            <person name="Kelly W."/>
            <person name="Klieve A.V."/>
            <person name="Ouwerkerk D."/>
            <person name="Duncan S.H."/>
            <person name="Louis P."/>
            <person name="Koropatkin N."/>
            <person name="Cockburn D."/>
            <person name="Kibler R."/>
            <person name="Cooper P.J."/>
            <person name="Sandoval C."/>
            <person name="Crost E."/>
            <person name="Juge N."/>
            <person name="Bayer E.A."/>
            <person name="Flint H.J."/>
        </authorList>
    </citation>
    <scope>NUCLEOTIDE SEQUENCE [LARGE SCALE GENOMIC DNA]</scope>
    <source>
        <strain evidence="8">ATCC 27255</strain>
    </source>
</reference>
<dbReference type="Pfam" id="PF10035">
    <property type="entry name" value="DUF2179"/>
    <property type="match status" value="1"/>
</dbReference>
<dbReference type="Proteomes" id="UP000233425">
    <property type="component" value="Unassembled WGS sequence"/>
</dbReference>
<organism evidence="8 9">
    <name type="scientific">Ruminococcus bromii</name>
    <dbReference type="NCBI Taxonomy" id="40518"/>
    <lineage>
        <taxon>Bacteria</taxon>
        <taxon>Bacillati</taxon>
        <taxon>Bacillota</taxon>
        <taxon>Clostridia</taxon>
        <taxon>Eubacteriales</taxon>
        <taxon>Oscillospiraceae</taxon>
        <taxon>Ruminococcus</taxon>
    </lineage>
</organism>
<dbReference type="GO" id="GO:0005886">
    <property type="term" value="C:plasma membrane"/>
    <property type="evidence" value="ECO:0007669"/>
    <property type="project" value="UniProtKB-SubCell"/>
</dbReference>
<dbReference type="CDD" id="cd16380">
    <property type="entry name" value="YitT_C"/>
    <property type="match status" value="1"/>
</dbReference>
<dbReference type="InterPro" id="IPR019264">
    <property type="entry name" value="DUF2179"/>
</dbReference>
<dbReference type="GeneID" id="93769055"/>
<dbReference type="Pfam" id="PF02588">
    <property type="entry name" value="YitT_membrane"/>
    <property type="match status" value="1"/>
</dbReference>
<sequence length="297" mass="31935">MQTNLKPNSSLAKAGTLFFDYLVILAGAVLYAISVAMFTSPNNVAPGGLTGVATMLNYMFSLPIGIMIFVMNIPLFIWGFIENGKGFLTRTLVATALVSVMIDVLTPILPAYTGDTILAAGFGGVLNGLGLGLIFYRGGSTGGTDIIALNLHKHFPFISTGTIILVSDILVLLMVFFVYHSIENVLYALLVIFISIKVIDAVSYGTSRGNGKLMFVVTDNYKEVSMDIMKNLKRGVTYLDGEGAYSGKEKKVIMCAVRPQEVYKITSGIKNVDPNAFIIVTTAGAIKGRGFVKIDNN</sequence>
<dbReference type="InterPro" id="IPR015867">
    <property type="entry name" value="N-reg_PII/ATP_PRibTrfase_C"/>
</dbReference>
<dbReference type="InterPro" id="IPR003740">
    <property type="entry name" value="YitT"/>
</dbReference>
<comment type="subcellular location">
    <subcellularLocation>
        <location evidence="1">Cell membrane</location>
        <topology evidence="1">Multi-pass membrane protein</topology>
    </subcellularLocation>
</comment>
<evidence type="ECO:0000256" key="6">
    <source>
        <dbReference type="SAM" id="Phobius"/>
    </source>
</evidence>
<dbReference type="RefSeq" id="WP_101029327.1">
    <property type="nucleotide sequence ID" value="NZ_CABMMZ010000063.1"/>
</dbReference>
<evidence type="ECO:0000256" key="3">
    <source>
        <dbReference type="ARBA" id="ARBA00022692"/>
    </source>
</evidence>
<keyword evidence="4 6" id="KW-1133">Transmembrane helix</keyword>
<evidence type="ECO:0000313" key="8">
    <source>
        <dbReference type="EMBL" id="PKD28293.1"/>
    </source>
</evidence>
<keyword evidence="5 6" id="KW-0472">Membrane</keyword>
<comment type="caution">
    <text evidence="8">The sequence shown here is derived from an EMBL/GenBank/DDBJ whole genome shotgun (WGS) entry which is preliminary data.</text>
</comment>
<feature type="transmembrane region" description="Helical" evidence="6">
    <location>
        <begin position="58"/>
        <end position="80"/>
    </location>
</feature>
<accession>A0A2N0UMS9</accession>
<protein>
    <recommendedName>
        <fullName evidence="7">DUF2179 domain-containing protein</fullName>
    </recommendedName>
</protein>
<keyword evidence="2" id="KW-1003">Cell membrane</keyword>
<feature type="transmembrane region" description="Helical" evidence="6">
    <location>
        <begin position="157"/>
        <end position="179"/>
    </location>
</feature>
<proteinExistence type="predicted"/>
<keyword evidence="3 6" id="KW-0812">Transmembrane</keyword>
<name>A0A2N0UMS9_9FIRM</name>
<evidence type="ECO:0000256" key="2">
    <source>
        <dbReference type="ARBA" id="ARBA00022475"/>
    </source>
</evidence>
<dbReference type="PIRSF" id="PIRSF006483">
    <property type="entry name" value="Membrane_protein_YitT"/>
    <property type="match status" value="1"/>
</dbReference>
<feature type="transmembrane region" description="Helical" evidence="6">
    <location>
        <begin position="117"/>
        <end position="136"/>
    </location>
</feature>
<dbReference type="EMBL" id="NNSR01000063">
    <property type="protein sequence ID" value="PKD28293.1"/>
    <property type="molecule type" value="Genomic_DNA"/>
</dbReference>
<evidence type="ECO:0000259" key="7">
    <source>
        <dbReference type="Pfam" id="PF10035"/>
    </source>
</evidence>
<evidence type="ECO:0000256" key="5">
    <source>
        <dbReference type="ARBA" id="ARBA00023136"/>
    </source>
</evidence>
<gene>
    <name evidence="8" type="ORF">RBATCC27255_01351</name>
</gene>
<keyword evidence="9" id="KW-1185">Reference proteome</keyword>
<feature type="transmembrane region" description="Helical" evidence="6">
    <location>
        <begin position="185"/>
        <end position="204"/>
    </location>
</feature>
<evidence type="ECO:0000256" key="4">
    <source>
        <dbReference type="ARBA" id="ARBA00022989"/>
    </source>
</evidence>
<feature type="domain" description="DUF2179" evidence="7">
    <location>
        <begin position="234"/>
        <end position="288"/>
    </location>
</feature>
<dbReference type="Gene3D" id="3.30.70.120">
    <property type="match status" value="1"/>
</dbReference>
<feature type="transmembrane region" description="Helical" evidence="6">
    <location>
        <begin position="21"/>
        <end position="38"/>
    </location>
</feature>
<dbReference type="AlphaFoldDB" id="A0A2N0UMS9"/>
<dbReference type="PANTHER" id="PTHR33545">
    <property type="entry name" value="UPF0750 MEMBRANE PROTEIN YITT-RELATED"/>
    <property type="match status" value="1"/>
</dbReference>
<dbReference type="PANTHER" id="PTHR33545:SF3">
    <property type="entry name" value="UPF0750 MEMBRANE PROTEIN YQFU"/>
    <property type="match status" value="1"/>
</dbReference>
<evidence type="ECO:0000256" key="1">
    <source>
        <dbReference type="ARBA" id="ARBA00004651"/>
    </source>
</evidence>
<evidence type="ECO:0000313" key="9">
    <source>
        <dbReference type="Proteomes" id="UP000233425"/>
    </source>
</evidence>
<dbReference type="InterPro" id="IPR051461">
    <property type="entry name" value="UPF0750_membrane"/>
</dbReference>
<feature type="transmembrane region" description="Helical" evidence="6">
    <location>
        <begin position="92"/>
        <end position="111"/>
    </location>
</feature>